<dbReference type="Pfam" id="PF07568">
    <property type="entry name" value="HisKA_2"/>
    <property type="match status" value="1"/>
</dbReference>
<evidence type="ECO:0000256" key="9">
    <source>
        <dbReference type="SAM" id="Phobius"/>
    </source>
</evidence>
<dbReference type="InterPro" id="IPR003594">
    <property type="entry name" value="HATPase_dom"/>
</dbReference>
<dbReference type="AlphaFoldDB" id="A0A3D9MXD0"/>
<evidence type="ECO:0000256" key="5">
    <source>
        <dbReference type="ARBA" id="ARBA00022741"/>
    </source>
</evidence>
<evidence type="ECO:0000256" key="1">
    <source>
        <dbReference type="ARBA" id="ARBA00000085"/>
    </source>
</evidence>
<dbReference type="InterPro" id="IPR036890">
    <property type="entry name" value="HATPase_C_sf"/>
</dbReference>
<dbReference type="RefSeq" id="WP_181897156.1">
    <property type="nucleotide sequence ID" value="NZ_QREI01000003.1"/>
</dbReference>
<keyword evidence="7" id="KW-0067">ATP-binding</keyword>
<evidence type="ECO:0000313" key="12">
    <source>
        <dbReference type="Proteomes" id="UP000256919"/>
    </source>
</evidence>
<feature type="repeat" description="TPR" evidence="8">
    <location>
        <begin position="158"/>
        <end position="191"/>
    </location>
</feature>
<protein>
    <recommendedName>
        <fullName evidence="2">histidine kinase</fullName>
        <ecNumber evidence="2">2.7.13.3</ecNumber>
    </recommendedName>
</protein>
<dbReference type="GO" id="GO:0004673">
    <property type="term" value="F:protein histidine kinase activity"/>
    <property type="evidence" value="ECO:0007669"/>
    <property type="project" value="UniProtKB-EC"/>
</dbReference>
<dbReference type="EC" id="2.7.13.3" evidence="2"/>
<dbReference type="InterPro" id="IPR011990">
    <property type="entry name" value="TPR-like_helical_dom_sf"/>
</dbReference>
<dbReference type="SMART" id="SM00028">
    <property type="entry name" value="TPR"/>
    <property type="match status" value="6"/>
</dbReference>
<dbReference type="Gene3D" id="3.30.565.10">
    <property type="entry name" value="Histidine kinase-like ATPase, C-terminal domain"/>
    <property type="match status" value="1"/>
</dbReference>
<evidence type="ECO:0000256" key="4">
    <source>
        <dbReference type="ARBA" id="ARBA00022679"/>
    </source>
</evidence>
<keyword evidence="5" id="KW-0547">Nucleotide-binding</keyword>
<evidence type="ECO:0000313" key="11">
    <source>
        <dbReference type="EMBL" id="REE24769.1"/>
    </source>
</evidence>
<dbReference type="EMBL" id="QREI01000003">
    <property type="protein sequence ID" value="REE24769.1"/>
    <property type="molecule type" value="Genomic_DNA"/>
</dbReference>
<name>A0A3D9MXD0_9FLAO</name>
<dbReference type="PANTHER" id="PTHR41523">
    <property type="entry name" value="TWO-COMPONENT SYSTEM SENSOR PROTEIN"/>
    <property type="match status" value="1"/>
</dbReference>
<keyword evidence="9" id="KW-0472">Membrane</keyword>
<feature type="repeat" description="TPR" evidence="8">
    <location>
        <begin position="240"/>
        <end position="273"/>
    </location>
</feature>
<keyword evidence="4" id="KW-0808">Transferase</keyword>
<comment type="caution">
    <text evidence="11">The sequence shown here is derived from an EMBL/GenBank/DDBJ whole genome shotgun (WGS) entry which is preliminary data.</text>
</comment>
<dbReference type="SUPFAM" id="SSF48452">
    <property type="entry name" value="TPR-like"/>
    <property type="match status" value="2"/>
</dbReference>
<dbReference type="PROSITE" id="PS50109">
    <property type="entry name" value="HIS_KIN"/>
    <property type="match status" value="1"/>
</dbReference>
<keyword evidence="6 11" id="KW-0418">Kinase</keyword>
<feature type="domain" description="Histidine kinase" evidence="10">
    <location>
        <begin position="435"/>
        <end position="627"/>
    </location>
</feature>
<dbReference type="InterPro" id="IPR019734">
    <property type="entry name" value="TPR_rpt"/>
</dbReference>
<keyword evidence="8" id="KW-0802">TPR repeat</keyword>
<organism evidence="11 12">
    <name type="scientific">Winogradskyella pacifica</name>
    <dbReference type="NCBI Taxonomy" id="664642"/>
    <lineage>
        <taxon>Bacteria</taxon>
        <taxon>Pseudomonadati</taxon>
        <taxon>Bacteroidota</taxon>
        <taxon>Flavobacteriia</taxon>
        <taxon>Flavobacteriales</taxon>
        <taxon>Flavobacteriaceae</taxon>
        <taxon>Winogradskyella</taxon>
    </lineage>
</organism>
<evidence type="ECO:0000256" key="6">
    <source>
        <dbReference type="ARBA" id="ARBA00022777"/>
    </source>
</evidence>
<evidence type="ECO:0000256" key="8">
    <source>
        <dbReference type="PROSITE-ProRule" id="PRU00339"/>
    </source>
</evidence>
<evidence type="ECO:0000256" key="7">
    <source>
        <dbReference type="ARBA" id="ARBA00022840"/>
    </source>
</evidence>
<keyword evidence="9" id="KW-1133">Transmembrane helix</keyword>
<dbReference type="SMART" id="SM00387">
    <property type="entry name" value="HATPase_c"/>
    <property type="match status" value="1"/>
</dbReference>
<dbReference type="Pfam" id="PF13424">
    <property type="entry name" value="TPR_12"/>
    <property type="match status" value="1"/>
</dbReference>
<dbReference type="Gene3D" id="1.25.40.10">
    <property type="entry name" value="Tetratricopeptide repeat domain"/>
    <property type="match status" value="2"/>
</dbReference>
<dbReference type="InterPro" id="IPR011495">
    <property type="entry name" value="Sig_transdc_His_kin_sub2_dim/P"/>
</dbReference>
<keyword evidence="3" id="KW-0597">Phosphoprotein</keyword>
<dbReference type="PANTHER" id="PTHR41523:SF8">
    <property type="entry name" value="ETHYLENE RESPONSE SENSOR PROTEIN"/>
    <property type="match status" value="1"/>
</dbReference>
<evidence type="ECO:0000256" key="3">
    <source>
        <dbReference type="ARBA" id="ARBA00022553"/>
    </source>
</evidence>
<evidence type="ECO:0000256" key="2">
    <source>
        <dbReference type="ARBA" id="ARBA00012438"/>
    </source>
</evidence>
<dbReference type="SUPFAM" id="SSF55874">
    <property type="entry name" value="ATPase domain of HSP90 chaperone/DNA topoisomerase II/histidine kinase"/>
    <property type="match status" value="1"/>
</dbReference>
<feature type="transmembrane region" description="Helical" evidence="9">
    <location>
        <begin position="393"/>
        <end position="413"/>
    </location>
</feature>
<dbReference type="Pfam" id="PF02518">
    <property type="entry name" value="HATPase_c"/>
    <property type="match status" value="1"/>
</dbReference>
<proteinExistence type="predicted"/>
<gene>
    <name evidence="11" type="ORF">DFQ09_10375</name>
</gene>
<dbReference type="PROSITE" id="PS50005">
    <property type="entry name" value="TPR"/>
    <property type="match status" value="3"/>
</dbReference>
<dbReference type="GO" id="GO:0005524">
    <property type="term" value="F:ATP binding"/>
    <property type="evidence" value="ECO:0007669"/>
    <property type="project" value="UniProtKB-KW"/>
</dbReference>
<sequence>MNKTISTILIVCYIAYPCFSQSHISTPEDLKSVSIDSCLSWMEHNAYTGKDLDNFHAIGLQTLKRSIETKDPKTIANIHETLANWFGYNGTFSPDSIVKHSEKALEYYIQSKDKTKIADTYRTLSIDYINAQKLDKAQDVLFKAIAIYEELKDESGLGNAYRTLGSLYLRMEDFDKSIVYTNKAIPILENTKNYASVAIAQFNLITSYGELGEFDKAYKAADYCLEIVRTKAADEVFIPVRAHSYRGDVYVKAKDYNNALKDFIKAWELCKANIGEERCATFRTEIGQVYLLQNNYEEALEHLSVGVKAYEEKGQNGIIQQYLDLSETYSKLGDFENAIRYKDKANTNATKILEDKITNLETEAVIKYETGKKDEALASQALLIEQKSKTQSLIIAVAALLGLLLLSLLYFFNKNKKATKIIRAKNAENELLLKEIHHRVKNNLEMVKSLIALQSAQMEDSASKDAMIASQNRVQSMGIIHQKLYQGTNLGSIEMKDYFLNLSEGILDTFNADDKVKIECAMNNLDLDVDTAVPIGLIVNELLTNALKYAFPKDKKGLISISLEKTNDHHLLLKVADNGIGKVKGLLPKGTGFGTQLVNLLTQQLNGKMTEFTKNGTIIEFDFLTDTAA</sequence>
<evidence type="ECO:0000259" key="10">
    <source>
        <dbReference type="PROSITE" id="PS50109"/>
    </source>
</evidence>
<reference evidence="11 12" key="1">
    <citation type="submission" date="2018-07" db="EMBL/GenBank/DDBJ databases">
        <title>Genomic Encyclopedia of Type Strains, Phase III (KMG-III): the genomes of soil and plant-associated and newly described type strains.</title>
        <authorList>
            <person name="Whitman W."/>
        </authorList>
    </citation>
    <scope>NUCLEOTIDE SEQUENCE [LARGE SCALE GENOMIC DNA]</scope>
    <source>
        <strain evidence="11 12">CECT 7948</strain>
    </source>
</reference>
<keyword evidence="9" id="KW-0812">Transmembrane</keyword>
<dbReference type="InterPro" id="IPR005467">
    <property type="entry name" value="His_kinase_dom"/>
</dbReference>
<dbReference type="Gene3D" id="3.30.450.20">
    <property type="entry name" value="PAS domain"/>
    <property type="match status" value="1"/>
</dbReference>
<feature type="repeat" description="TPR" evidence="8">
    <location>
        <begin position="280"/>
        <end position="313"/>
    </location>
</feature>
<dbReference type="Pfam" id="PF13181">
    <property type="entry name" value="TPR_8"/>
    <property type="match status" value="1"/>
</dbReference>
<dbReference type="Proteomes" id="UP000256919">
    <property type="component" value="Unassembled WGS sequence"/>
</dbReference>
<keyword evidence="12" id="KW-1185">Reference proteome</keyword>
<comment type="catalytic activity">
    <reaction evidence="1">
        <text>ATP + protein L-histidine = ADP + protein N-phospho-L-histidine.</text>
        <dbReference type="EC" id="2.7.13.3"/>
    </reaction>
</comment>
<accession>A0A3D9MXD0</accession>